<comment type="caution">
    <text evidence="9">The sequence shown here is derived from an EMBL/GenBank/DDBJ whole genome shotgun (WGS) entry which is preliminary data.</text>
</comment>
<name>A0A366FRN8_9HYPH</name>
<dbReference type="InterPro" id="IPR009056">
    <property type="entry name" value="Cyt_c-like_dom"/>
</dbReference>
<keyword evidence="2 6" id="KW-0349">Heme</keyword>
<sequence>MMLKVMLAFAALAAGRADAAPAGDPARGEQVYQACTDCHSLDQNDVGPRHRGVFGRRAGSLPDYDYSDGLRSAHFEWNADTLDRWLTNPQAFVPGAKMFFHLDDPNDRADVIAYLRERAK</sequence>
<dbReference type="Proteomes" id="UP000253529">
    <property type="component" value="Unassembled WGS sequence"/>
</dbReference>
<accession>A0A366FRN8</accession>
<keyword evidence="10" id="KW-1185">Reference proteome</keyword>
<keyword evidence="5 6" id="KW-0408">Iron</keyword>
<feature type="signal peptide" evidence="7">
    <location>
        <begin position="1"/>
        <end position="19"/>
    </location>
</feature>
<keyword evidence="3 6" id="KW-0479">Metal-binding</keyword>
<organism evidence="9 10">
    <name type="scientific">Roseiarcus fermentans</name>
    <dbReference type="NCBI Taxonomy" id="1473586"/>
    <lineage>
        <taxon>Bacteria</taxon>
        <taxon>Pseudomonadati</taxon>
        <taxon>Pseudomonadota</taxon>
        <taxon>Alphaproteobacteria</taxon>
        <taxon>Hyphomicrobiales</taxon>
        <taxon>Roseiarcaceae</taxon>
        <taxon>Roseiarcus</taxon>
    </lineage>
</organism>
<evidence type="ECO:0000313" key="9">
    <source>
        <dbReference type="EMBL" id="RBP17227.1"/>
    </source>
</evidence>
<dbReference type="InterPro" id="IPR036909">
    <property type="entry name" value="Cyt_c-like_dom_sf"/>
</dbReference>
<feature type="chain" id="PRO_5016612086" evidence="7">
    <location>
        <begin position="20"/>
        <end position="120"/>
    </location>
</feature>
<dbReference type="PANTHER" id="PTHR11961">
    <property type="entry name" value="CYTOCHROME C"/>
    <property type="match status" value="1"/>
</dbReference>
<keyword evidence="7" id="KW-0732">Signal</keyword>
<evidence type="ECO:0000256" key="1">
    <source>
        <dbReference type="ARBA" id="ARBA00022448"/>
    </source>
</evidence>
<dbReference type="Pfam" id="PF00034">
    <property type="entry name" value="Cytochrom_C"/>
    <property type="match status" value="1"/>
</dbReference>
<dbReference type="PROSITE" id="PS51007">
    <property type="entry name" value="CYTC"/>
    <property type="match status" value="1"/>
</dbReference>
<evidence type="ECO:0000259" key="8">
    <source>
        <dbReference type="PROSITE" id="PS51007"/>
    </source>
</evidence>
<reference evidence="9 10" key="1">
    <citation type="submission" date="2018-06" db="EMBL/GenBank/DDBJ databases">
        <title>Genomic Encyclopedia of Type Strains, Phase IV (KMG-IV): sequencing the most valuable type-strain genomes for metagenomic binning, comparative biology and taxonomic classification.</title>
        <authorList>
            <person name="Goeker M."/>
        </authorList>
    </citation>
    <scope>NUCLEOTIDE SEQUENCE [LARGE SCALE GENOMIC DNA]</scope>
    <source>
        <strain evidence="9 10">DSM 24875</strain>
    </source>
</reference>
<evidence type="ECO:0000256" key="2">
    <source>
        <dbReference type="ARBA" id="ARBA00022617"/>
    </source>
</evidence>
<dbReference type="Gene3D" id="1.10.760.10">
    <property type="entry name" value="Cytochrome c-like domain"/>
    <property type="match status" value="1"/>
</dbReference>
<evidence type="ECO:0000256" key="4">
    <source>
        <dbReference type="ARBA" id="ARBA00022982"/>
    </source>
</evidence>
<feature type="domain" description="Cytochrome c" evidence="8">
    <location>
        <begin position="23"/>
        <end position="119"/>
    </location>
</feature>
<dbReference type="AlphaFoldDB" id="A0A366FRN8"/>
<gene>
    <name evidence="9" type="ORF">DFR50_103112</name>
</gene>
<keyword evidence="4" id="KW-0249">Electron transport</keyword>
<dbReference type="SUPFAM" id="SSF46626">
    <property type="entry name" value="Cytochrome c"/>
    <property type="match status" value="1"/>
</dbReference>
<keyword evidence="1" id="KW-0813">Transport</keyword>
<evidence type="ECO:0000256" key="7">
    <source>
        <dbReference type="SAM" id="SignalP"/>
    </source>
</evidence>
<evidence type="ECO:0000313" key="10">
    <source>
        <dbReference type="Proteomes" id="UP000253529"/>
    </source>
</evidence>
<evidence type="ECO:0000256" key="3">
    <source>
        <dbReference type="ARBA" id="ARBA00022723"/>
    </source>
</evidence>
<dbReference type="GO" id="GO:0046872">
    <property type="term" value="F:metal ion binding"/>
    <property type="evidence" value="ECO:0007669"/>
    <property type="project" value="UniProtKB-KW"/>
</dbReference>
<dbReference type="RefSeq" id="WP_113887854.1">
    <property type="nucleotide sequence ID" value="NZ_QNRK01000003.1"/>
</dbReference>
<dbReference type="EMBL" id="QNRK01000003">
    <property type="protein sequence ID" value="RBP17227.1"/>
    <property type="molecule type" value="Genomic_DNA"/>
</dbReference>
<evidence type="ECO:0000256" key="5">
    <source>
        <dbReference type="ARBA" id="ARBA00023004"/>
    </source>
</evidence>
<proteinExistence type="predicted"/>
<dbReference type="OrthoDB" id="9805828at2"/>
<dbReference type="InterPro" id="IPR002327">
    <property type="entry name" value="Cyt_c_1A/1B"/>
</dbReference>
<dbReference type="GO" id="GO:0009055">
    <property type="term" value="F:electron transfer activity"/>
    <property type="evidence" value="ECO:0007669"/>
    <property type="project" value="InterPro"/>
</dbReference>
<protein>
    <submittedName>
        <fullName evidence="9">Cytochrome c</fullName>
    </submittedName>
</protein>
<dbReference type="GO" id="GO:0020037">
    <property type="term" value="F:heme binding"/>
    <property type="evidence" value="ECO:0007669"/>
    <property type="project" value="InterPro"/>
</dbReference>
<dbReference type="PRINTS" id="PR00604">
    <property type="entry name" value="CYTCHRMECIAB"/>
</dbReference>
<evidence type="ECO:0000256" key="6">
    <source>
        <dbReference type="PROSITE-ProRule" id="PRU00433"/>
    </source>
</evidence>